<dbReference type="SUPFAM" id="SSF47954">
    <property type="entry name" value="Cyclin-like"/>
    <property type="match status" value="1"/>
</dbReference>
<feature type="region of interest" description="Disordered" evidence="1">
    <location>
        <begin position="660"/>
        <end position="689"/>
    </location>
</feature>
<dbReference type="EMBL" id="CYKH01000749">
    <property type="protein sequence ID" value="CUG32027.1"/>
    <property type="molecule type" value="Genomic_DNA"/>
</dbReference>
<dbReference type="Gene3D" id="1.10.472.10">
    <property type="entry name" value="Cyclin-like"/>
    <property type="match status" value="1"/>
</dbReference>
<sequence>MSSRRSIGGEHSPTRQQASSPHGGSGSSQRAASPTSPAGGGASSSSGTPADQVVVTLHQIGNLPKAMQQLDPNRTQLEVVVSATAKYYLIPTAGGPPVPQASVARLELNPLVVPFSPSSIMFRRERFVIDFDGTRPTTANGGTTTVLSPSSPQRAAAATAANIDALASSASGADSNRYVWQFPSPPTTTTTLEIFVGLKERRVGSSTAHWVASAPMAGVSQSAANASTAEQQGAKFLVPCEAVFQQKVVTKIVGLSVGQVALSFTVAPTDAVQGKARMRRAVQRASAHNFDLESAWAQYGGEIGAHCALQRSIQPNCYKQKLERLFQLYTQDAAAHAGRVQEMLKEYAGKEEFMMRAAALELGPELSSVGPKHRLAAFMKKFKLVDSDVAAAFPPGQYNATILEQDTEKVFDVLSTKFGNEPRPTSYLFPPVAYDPDRRAFLLENLTFPINKPNGRNWRDIALAARQKRVPFTSSPHERDMHKTSRSGRQLSEIEILQEKHEPEFKQIIPSIAESLGNVVQQHAQLARVIAKDDRFAIYETNNVPGIQLDDYVHRIAEYTYISPASMLAAAIFLDRLCEKYPSLLLTERNIFKLFFVAVRVSSKVVDLRSLNNKNFASVGGVSNKHLNDLEETFLKHLRFDLFLSPTEFLEYGRRMHPPNLHSQVPRHLLSNQNSDTSSGAPHINGGRM</sequence>
<organism evidence="2 3">
    <name type="scientific">Bodo saltans</name>
    <name type="common">Flagellated protozoan</name>
    <dbReference type="NCBI Taxonomy" id="75058"/>
    <lineage>
        <taxon>Eukaryota</taxon>
        <taxon>Discoba</taxon>
        <taxon>Euglenozoa</taxon>
        <taxon>Kinetoplastea</taxon>
        <taxon>Metakinetoplastina</taxon>
        <taxon>Eubodonida</taxon>
        <taxon>Bodonidae</taxon>
        <taxon>Bodo</taxon>
    </lineage>
</organism>
<dbReference type="InterPro" id="IPR036915">
    <property type="entry name" value="Cyclin-like_sf"/>
</dbReference>
<dbReference type="VEuPathDB" id="TriTrypDB:BSAL_77580"/>
<protein>
    <submittedName>
        <fullName evidence="2">Cyclin 10, putative</fullName>
    </submittedName>
</protein>
<dbReference type="Pfam" id="PF08613">
    <property type="entry name" value="Cyclin"/>
    <property type="match status" value="1"/>
</dbReference>
<feature type="region of interest" description="Disordered" evidence="1">
    <location>
        <begin position="1"/>
        <end position="49"/>
    </location>
</feature>
<feature type="compositionally biased region" description="Low complexity" evidence="1">
    <location>
        <begin position="31"/>
        <end position="49"/>
    </location>
</feature>
<dbReference type="PANTHER" id="PTHR15615">
    <property type="match status" value="1"/>
</dbReference>
<gene>
    <name evidence="2" type="ORF">BSAL_77580</name>
</gene>
<feature type="compositionally biased region" description="Polar residues" evidence="1">
    <location>
        <begin position="670"/>
        <end position="680"/>
    </location>
</feature>
<dbReference type="OrthoDB" id="337735at2759"/>
<dbReference type="Proteomes" id="UP000051952">
    <property type="component" value="Unassembled WGS sequence"/>
</dbReference>
<feature type="compositionally biased region" description="Polar residues" evidence="1">
    <location>
        <begin position="14"/>
        <end position="30"/>
    </location>
</feature>
<dbReference type="InterPro" id="IPR013922">
    <property type="entry name" value="Cyclin_PHO80-like"/>
</dbReference>
<name>A0A0S4IWW1_BODSA</name>
<evidence type="ECO:0000313" key="3">
    <source>
        <dbReference type="Proteomes" id="UP000051952"/>
    </source>
</evidence>
<dbReference type="CDD" id="cd20558">
    <property type="entry name" value="CYCLIN_ScPCL7-like"/>
    <property type="match status" value="1"/>
</dbReference>
<reference evidence="3" key="1">
    <citation type="submission" date="2015-09" db="EMBL/GenBank/DDBJ databases">
        <authorList>
            <consortium name="Pathogen Informatics"/>
        </authorList>
    </citation>
    <scope>NUCLEOTIDE SEQUENCE [LARGE SCALE GENOMIC DNA]</scope>
    <source>
        <strain evidence="3">Lake Konstanz</strain>
    </source>
</reference>
<dbReference type="PANTHER" id="PTHR15615:SF126">
    <property type="entry name" value="CYC2-LIKE CYCLIN"/>
    <property type="match status" value="1"/>
</dbReference>
<proteinExistence type="predicted"/>
<evidence type="ECO:0000313" key="2">
    <source>
        <dbReference type="EMBL" id="CUG32027.1"/>
    </source>
</evidence>
<accession>A0A0S4IWW1</accession>
<evidence type="ECO:0000256" key="1">
    <source>
        <dbReference type="SAM" id="MobiDB-lite"/>
    </source>
</evidence>
<dbReference type="OMA" id="VNNKNFA"/>
<keyword evidence="3" id="KW-1185">Reference proteome</keyword>
<dbReference type="GO" id="GO:0019901">
    <property type="term" value="F:protein kinase binding"/>
    <property type="evidence" value="ECO:0007669"/>
    <property type="project" value="InterPro"/>
</dbReference>
<dbReference type="AlphaFoldDB" id="A0A0S4IWW1"/>